<reference evidence="6" key="2">
    <citation type="journal article" date="2019" name="Int. J. Syst. Evol. Microbiol.">
        <title>The Global Catalogue of Microorganisms (GCM) 10K type strain sequencing project: providing services to taxonomists for standard genome sequencing and annotation.</title>
        <authorList>
            <consortium name="The Broad Institute Genomics Platform"/>
            <consortium name="The Broad Institute Genome Sequencing Center for Infectious Disease"/>
            <person name="Wu L."/>
            <person name="Ma J."/>
        </authorList>
    </citation>
    <scope>NUCLEOTIDE SEQUENCE [LARGE SCALE GENOMIC DNA]</scope>
    <source>
        <strain evidence="6">NBRC 108565</strain>
    </source>
</reference>
<name>A0ABN6X7M1_9CELL</name>
<dbReference type="Gene3D" id="3.40.50.10680">
    <property type="entry name" value="CofD-like domains"/>
    <property type="match status" value="2"/>
</dbReference>
<dbReference type="RefSeq" id="WP_286218062.1">
    <property type="nucleotide sequence ID" value="NZ_AP027729.1"/>
</dbReference>
<evidence type="ECO:0000256" key="2">
    <source>
        <dbReference type="ARBA" id="ARBA00022842"/>
    </source>
</evidence>
<dbReference type="PANTHER" id="PTHR43007">
    <property type="entry name" value="2-PHOSPHO-L-LACTATE TRANSFERASE"/>
    <property type="match status" value="1"/>
</dbReference>
<feature type="compositionally biased region" description="Low complexity" evidence="3">
    <location>
        <begin position="149"/>
        <end position="165"/>
    </location>
</feature>
<dbReference type="GO" id="GO:0016740">
    <property type="term" value="F:transferase activity"/>
    <property type="evidence" value="ECO:0007669"/>
    <property type="project" value="UniProtKB-KW"/>
</dbReference>
<dbReference type="SUPFAM" id="SSF142338">
    <property type="entry name" value="CofD-like"/>
    <property type="match status" value="1"/>
</dbReference>
<dbReference type="InterPro" id="IPR010115">
    <property type="entry name" value="FbiA/CofD"/>
</dbReference>
<sequence length="385" mass="39788">MRITLLAGGVGGARFARGLRDHLDRNGTPDGTAAEITVVVNTGDDFRLHGLQVCPDLDTVMYTLGGGIHEGQGWGRPDETRHVTDELHAYGLGWDWFTLGDRDLGTHIARTELLGSGMPLSAATERLCARWSPGARLIPMTDQRCETHVVVSSDADSAPAATASDGLDGPAHDDGARDGSDPDDRSGCERTMHFEEWWVRHRAALPARRFVQVGVENSRPAPGVVDAIERADVILLPPSNPVVSIGTILGVPGIREALAATAAPVVGVSPIIGGAPVRGMADACLTAIGVESTAEAVGLHYGARGHRRPAPAGDGPGVLGAAALPGLLDGWLVDTSDAGAVAPLESAGISARAVPLLMGDESGPDGRTPTGVMVDAALDLAGLRS</sequence>
<organism evidence="4 6">
    <name type="scientific">Paraoerskovia sediminicola</name>
    <dbReference type="NCBI Taxonomy" id="1138587"/>
    <lineage>
        <taxon>Bacteria</taxon>
        <taxon>Bacillati</taxon>
        <taxon>Actinomycetota</taxon>
        <taxon>Actinomycetes</taxon>
        <taxon>Micrococcales</taxon>
        <taxon>Cellulomonadaceae</taxon>
        <taxon>Paraoerskovia</taxon>
    </lineage>
</organism>
<keyword evidence="6" id="KW-1185">Reference proteome</keyword>
<protein>
    <submittedName>
        <fullName evidence="4">2-phospho-L-lactate transferase</fullName>
    </submittedName>
</protein>
<dbReference type="Proteomes" id="UP001321475">
    <property type="component" value="Chromosome"/>
</dbReference>
<dbReference type="PANTHER" id="PTHR43007:SF1">
    <property type="entry name" value="2-PHOSPHO-L-LACTATE TRANSFERASE"/>
    <property type="match status" value="1"/>
</dbReference>
<keyword evidence="1 4" id="KW-0808">Transferase</keyword>
<dbReference type="Gene3D" id="1.10.8.240">
    <property type="entry name" value="CofD-like domain"/>
    <property type="match status" value="1"/>
</dbReference>
<feature type="compositionally biased region" description="Basic and acidic residues" evidence="3">
    <location>
        <begin position="170"/>
        <end position="188"/>
    </location>
</feature>
<dbReference type="InterPro" id="IPR038136">
    <property type="entry name" value="CofD-like_dom_sf"/>
</dbReference>
<accession>A0ABN6X7M1</accession>
<evidence type="ECO:0000313" key="5">
    <source>
        <dbReference type="EMBL" id="BDZ43985.1"/>
    </source>
</evidence>
<evidence type="ECO:0000256" key="3">
    <source>
        <dbReference type="SAM" id="MobiDB-lite"/>
    </source>
</evidence>
<proteinExistence type="inferred from homology"/>
<evidence type="ECO:0000313" key="4">
    <source>
        <dbReference type="EMBL" id="BDZ40716.1"/>
    </source>
</evidence>
<reference evidence="4" key="1">
    <citation type="journal article" date="2014" name="Int. J. Syst. Evol. Microbiol.">
        <title>Complete genome of a new Firmicutes species belonging to the dominant human colonic microbiota ('Ruminococcus bicirculans') reveals two chromosomes and a selective capacity to utilize plant glucans.</title>
        <authorList>
            <consortium name="NISC Comparative Sequencing Program"/>
            <person name="Wegmann U."/>
            <person name="Louis P."/>
            <person name="Goesmann A."/>
            <person name="Henrissat B."/>
            <person name="Duncan S.H."/>
            <person name="Flint H.J."/>
        </authorList>
    </citation>
    <scope>NUCLEOTIDE SEQUENCE</scope>
    <source>
        <strain evidence="4">NBRC 108565</strain>
    </source>
</reference>
<dbReference type="Pfam" id="PF01933">
    <property type="entry name" value="CofD"/>
    <property type="match status" value="1"/>
</dbReference>
<dbReference type="EMBL" id="AP027729">
    <property type="protein sequence ID" value="BDZ40716.1"/>
    <property type="molecule type" value="Genomic_DNA"/>
</dbReference>
<feature type="region of interest" description="Disordered" evidence="3">
    <location>
        <begin position="149"/>
        <end position="188"/>
    </location>
</feature>
<reference evidence="4" key="3">
    <citation type="submission" date="2023-02" db="EMBL/GenBank/DDBJ databases">
        <authorList>
            <person name="Sun Q."/>
            <person name="Mori K."/>
        </authorList>
    </citation>
    <scope>NUCLEOTIDE SEQUENCE</scope>
    <source>
        <strain evidence="4">NBRC 108565</strain>
    </source>
</reference>
<dbReference type="HAMAP" id="MF_01257">
    <property type="entry name" value="CofD"/>
    <property type="match status" value="1"/>
</dbReference>
<dbReference type="InterPro" id="IPR002882">
    <property type="entry name" value="CofD"/>
</dbReference>
<evidence type="ECO:0000256" key="1">
    <source>
        <dbReference type="ARBA" id="ARBA00022679"/>
    </source>
</evidence>
<gene>
    <name evidence="4" type="primary">cofD_1</name>
    <name evidence="5" type="synonym">cofD_2</name>
    <name evidence="4" type="ORF">GCM10025865_00150</name>
    <name evidence="5" type="ORF">GCM10025865_32840</name>
</gene>
<evidence type="ECO:0000313" key="6">
    <source>
        <dbReference type="Proteomes" id="UP001321475"/>
    </source>
</evidence>
<dbReference type="EMBL" id="AP027729">
    <property type="protein sequence ID" value="BDZ43985.1"/>
    <property type="molecule type" value="Genomic_DNA"/>
</dbReference>
<keyword evidence="2" id="KW-0460">Magnesium</keyword>